<evidence type="ECO:0000313" key="11">
    <source>
        <dbReference type="Proteomes" id="UP000569732"/>
    </source>
</evidence>
<reference evidence="10 11" key="1">
    <citation type="submission" date="2020-07" db="EMBL/GenBank/DDBJ databases">
        <title>Endozoicomonas sp. nov., isolated from sediment.</title>
        <authorList>
            <person name="Gu T."/>
        </authorList>
    </citation>
    <scope>NUCLEOTIDE SEQUENCE [LARGE SCALE GENOMIC DNA]</scope>
    <source>
        <strain evidence="10 11">SM1973</strain>
    </source>
</reference>
<dbReference type="Proteomes" id="UP000569732">
    <property type="component" value="Unassembled WGS sequence"/>
</dbReference>
<keyword evidence="5 8" id="KW-0564">Palmitate</keyword>
<protein>
    <recommendedName>
        <fullName evidence="8">Lipoprotein</fullName>
    </recommendedName>
</protein>
<comment type="caution">
    <text evidence="10">The sequence shown here is derived from an EMBL/GenBank/DDBJ whole genome shotgun (WGS) entry which is preliminary data.</text>
</comment>
<proteinExistence type="inferred from homology"/>
<keyword evidence="8" id="KW-1133">Transmembrane helix</keyword>
<keyword evidence="6 8" id="KW-0998">Cell outer membrane</keyword>
<feature type="domain" description="Flagellar M-ring N-terminal" evidence="9">
    <location>
        <begin position="19"/>
        <end position="185"/>
    </location>
</feature>
<dbReference type="GO" id="GO:0009279">
    <property type="term" value="C:cell outer membrane"/>
    <property type="evidence" value="ECO:0007669"/>
    <property type="project" value="UniProtKB-SubCell"/>
</dbReference>
<dbReference type="Gene3D" id="3.30.70.1530">
    <property type="entry name" value="Hypothetical protein rpa1041"/>
    <property type="match status" value="1"/>
</dbReference>
<dbReference type="EMBL" id="JACCKB010000050">
    <property type="protein sequence ID" value="NYZ68779.1"/>
    <property type="molecule type" value="Genomic_DNA"/>
</dbReference>
<dbReference type="Pfam" id="PF01514">
    <property type="entry name" value="YscJ_FliF"/>
    <property type="match status" value="1"/>
</dbReference>
<dbReference type="PRINTS" id="PR01338">
    <property type="entry name" value="TYPE3OMKPROT"/>
</dbReference>
<keyword evidence="8" id="KW-0812">Transmembrane</keyword>
<gene>
    <name evidence="10" type="primary">sctJ</name>
    <name evidence="10" type="ORF">H0A36_22435</name>
</gene>
<evidence type="ECO:0000256" key="7">
    <source>
        <dbReference type="ARBA" id="ARBA00023288"/>
    </source>
</evidence>
<sequence>MRIKIYFLLLLFLLYGCDKELVTGLTEREANEVSVTLFKHNINSEVVSTKKLGIKILVEKDDFIKASMVLKRYGLPKKKYASIGDVFKKDGLISSQMEEKNRTVYALSEELSHTISMIDGVVEARVHIVINDKKKRYSKETKVPNTASVMIKALPKYNVNHYVPQIKQMVAKSITGVIYKNVAVTVFPYITETNTGEMGIVASNESNESNGRSTGVNLLITLLVMCSIVGISLLGFRLYEQNFAHGK</sequence>
<accession>A0A853I7I7</accession>
<dbReference type="NCBIfam" id="TIGR02544">
    <property type="entry name" value="III_secr_YscJ"/>
    <property type="match status" value="1"/>
</dbReference>
<dbReference type="PROSITE" id="PS51257">
    <property type="entry name" value="PROKAR_LIPOPROTEIN"/>
    <property type="match status" value="1"/>
</dbReference>
<evidence type="ECO:0000313" key="10">
    <source>
        <dbReference type="EMBL" id="NYZ68779.1"/>
    </source>
</evidence>
<dbReference type="GO" id="GO:0009306">
    <property type="term" value="P:protein secretion"/>
    <property type="evidence" value="ECO:0007669"/>
    <property type="project" value="InterPro"/>
</dbReference>
<evidence type="ECO:0000256" key="4">
    <source>
        <dbReference type="ARBA" id="ARBA00023136"/>
    </source>
</evidence>
<organism evidence="10 11">
    <name type="scientific">Spartinivicinus marinus</name>
    <dbReference type="NCBI Taxonomy" id="2994442"/>
    <lineage>
        <taxon>Bacteria</taxon>
        <taxon>Pseudomonadati</taxon>
        <taxon>Pseudomonadota</taxon>
        <taxon>Gammaproteobacteria</taxon>
        <taxon>Oceanospirillales</taxon>
        <taxon>Zooshikellaceae</taxon>
        <taxon>Spartinivicinus</taxon>
    </lineage>
</organism>
<dbReference type="PANTHER" id="PTHR30046:SF2">
    <property type="entry name" value="YOP PROTEINS TRANSLOCATION LIPOPROTEIN J"/>
    <property type="match status" value="1"/>
</dbReference>
<comment type="similarity">
    <text evidence="2 8">Belongs to the YscJ lipoprotein family.</text>
</comment>
<name>A0A853I7I7_9GAMM</name>
<evidence type="ECO:0000256" key="2">
    <source>
        <dbReference type="ARBA" id="ARBA00009509"/>
    </source>
</evidence>
<comment type="subcellular location">
    <subcellularLocation>
        <location evidence="1">Cell outer membrane</location>
        <topology evidence="1">Lipid-anchor</topology>
    </subcellularLocation>
</comment>
<keyword evidence="11" id="KW-1185">Reference proteome</keyword>
<dbReference type="InterPro" id="IPR003282">
    <property type="entry name" value="T3SS_SctJ"/>
</dbReference>
<dbReference type="PANTHER" id="PTHR30046">
    <property type="entry name" value="FLAGELLAR M-RING PROTEIN"/>
    <property type="match status" value="1"/>
</dbReference>
<keyword evidence="7 8" id="KW-0449">Lipoprotein</keyword>
<evidence type="ECO:0000256" key="3">
    <source>
        <dbReference type="ARBA" id="ARBA00022729"/>
    </source>
</evidence>
<dbReference type="InterPro" id="IPR006182">
    <property type="entry name" value="FliF_N_dom"/>
</dbReference>
<dbReference type="Gene3D" id="3.30.300.30">
    <property type="match status" value="1"/>
</dbReference>
<keyword evidence="3 8" id="KW-0732">Signal</keyword>
<dbReference type="InterPro" id="IPR043427">
    <property type="entry name" value="YscJ/FliF"/>
</dbReference>
<evidence type="ECO:0000256" key="8">
    <source>
        <dbReference type="RuleBase" id="RU364102"/>
    </source>
</evidence>
<dbReference type="AlphaFoldDB" id="A0A853I7I7"/>
<evidence type="ECO:0000256" key="1">
    <source>
        <dbReference type="ARBA" id="ARBA00004459"/>
    </source>
</evidence>
<dbReference type="RefSeq" id="WP_180570781.1">
    <property type="nucleotide sequence ID" value="NZ_JACCKB010000050.1"/>
</dbReference>
<evidence type="ECO:0000256" key="6">
    <source>
        <dbReference type="ARBA" id="ARBA00023237"/>
    </source>
</evidence>
<feature type="transmembrane region" description="Helical" evidence="8">
    <location>
        <begin position="218"/>
        <end position="239"/>
    </location>
</feature>
<evidence type="ECO:0000259" key="9">
    <source>
        <dbReference type="Pfam" id="PF01514"/>
    </source>
</evidence>
<evidence type="ECO:0000256" key="5">
    <source>
        <dbReference type="ARBA" id="ARBA00023139"/>
    </source>
</evidence>
<keyword evidence="4 8" id="KW-0472">Membrane</keyword>
<dbReference type="InterPro" id="IPR045851">
    <property type="entry name" value="AMP-bd_C_sf"/>
</dbReference>